<gene>
    <name evidence="2" type="ORF">LSH36_440g01052</name>
</gene>
<proteinExistence type="predicted"/>
<feature type="compositionally biased region" description="Low complexity" evidence="1">
    <location>
        <begin position="422"/>
        <end position="433"/>
    </location>
</feature>
<sequence length="489" mass="55569">MKCAGRNDADIKCLLAIYRTEEIRNHRLGRETVDSCNEIELMLPKTRCPEYLTIRLLSTKAAGYDLSNDSTSSIHCYHQAAQLAVLTKASMASAYSLIMYAIHGLLHRRIDHETMAIPNDNTWKEAEYYVAWGLEQHRRWISWLNEDPHISEETVRYFQSSTLLKYGFVLIRTCIQGDPPLLATVFPLDITQLRSAKCCLAEIICHFVEFSVRGTVAVNFLACDLCIRHSQRCLATNHDNAIVWLKQAFRHAHRAKFACGKMVDKQHAHIGYRFTLKRLQFIEKTLVGLFAKCSSSFRCAEHSPDDEYLLTLPLLERTSLGTEQERYIGDDLLQLERGYKVTILPTPSEEQRIEPKRLYSPRTATLIGHKDSHEFQNPDDPLHSVSNGDLAQTRPKQPLDGDAHVFSSAIHLDSCREQESISPAHPAPSASLHHPTRTHPKQILDPDEHVFNLPITSEDLRAQVIRLSTDVEEQTLPKCPTGESAENDI</sequence>
<feature type="compositionally biased region" description="Basic and acidic residues" evidence="1">
    <location>
        <begin position="371"/>
        <end position="382"/>
    </location>
</feature>
<evidence type="ECO:0000313" key="3">
    <source>
        <dbReference type="Proteomes" id="UP001208570"/>
    </source>
</evidence>
<dbReference type="Proteomes" id="UP001208570">
    <property type="component" value="Unassembled WGS sequence"/>
</dbReference>
<dbReference type="EMBL" id="JAODUP010000440">
    <property type="protein sequence ID" value="KAK2149719.1"/>
    <property type="molecule type" value="Genomic_DNA"/>
</dbReference>
<keyword evidence="3" id="KW-1185">Reference proteome</keyword>
<feature type="region of interest" description="Disordered" evidence="1">
    <location>
        <begin position="416"/>
        <end position="442"/>
    </location>
</feature>
<reference evidence="2" key="1">
    <citation type="journal article" date="2023" name="Mol. Biol. Evol.">
        <title>Third-Generation Sequencing Reveals the Adaptive Role of the Epigenome in Three Deep-Sea Polychaetes.</title>
        <authorList>
            <person name="Perez M."/>
            <person name="Aroh O."/>
            <person name="Sun Y."/>
            <person name="Lan Y."/>
            <person name="Juniper S.K."/>
            <person name="Young C.R."/>
            <person name="Angers B."/>
            <person name="Qian P.Y."/>
        </authorList>
    </citation>
    <scope>NUCLEOTIDE SEQUENCE</scope>
    <source>
        <strain evidence="2">P08H-3</strain>
    </source>
</reference>
<accession>A0AAD9JAW0</accession>
<comment type="caution">
    <text evidence="2">The sequence shown here is derived from an EMBL/GenBank/DDBJ whole genome shotgun (WGS) entry which is preliminary data.</text>
</comment>
<organism evidence="2 3">
    <name type="scientific">Paralvinella palmiformis</name>
    <dbReference type="NCBI Taxonomy" id="53620"/>
    <lineage>
        <taxon>Eukaryota</taxon>
        <taxon>Metazoa</taxon>
        <taxon>Spiralia</taxon>
        <taxon>Lophotrochozoa</taxon>
        <taxon>Annelida</taxon>
        <taxon>Polychaeta</taxon>
        <taxon>Sedentaria</taxon>
        <taxon>Canalipalpata</taxon>
        <taxon>Terebellida</taxon>
        <taxon>Terebelliformia</taxon>
        <taxon>Alvinellidae</taxon>
        <taxon>Paralvinella</taxon>
    </lineage>
</organism>
<evidence type="ECO:0000256" key="1">
    <source>
        <dbReference type="SAM" id="MobiDB-lite"/>
    </source>
</evidence>
<protein>
    <submittedName>
        <fullName evidence="2">Uncharacterized protein</fullName>
    </submittedName>
</protein>
<dbReference type="AlphaFoldDB" id="A0AAD9JAW0"/>
<name>A0AAD9JAW0_9ANNE</name>
<evidence type="ECO:0000313" key="2">
    <source>
        <dbReference type="EMBL" id="KAK2149719.1"/>
    </source>
</evidence>
<feature type="region of interest" description="Disordered" evidence="1">
    <location>
        <begin position="371"/>
        <end position="401"/>
    </location>
</feature>